<evidence type="ECO:0000256" key="1">
    <source>
        <dbReference type="SAM" id="SignalP"/>
    </source>
</evidence>
<dbReference type="RefSeq" id="WP_189037662.1">
    <property type="nucleotide sequence ID" value="NZ_BMMP01000009.1"/>
</dbReference>
<dbReference type="SUPFAM" id="SSF49899">
    <property type="entry name" value="Concanavalin A-like lectins/glucanases"/>
    <property type="match status" value="1"/>
</dbReference>
<proteinExistence type="predicted"/>
<accession>A0ABQ2MEZ6</accession>
<dbReference type="CDD" id="cd00413">
    <property type="entry name" value="Glyco_hydrolase_16"/>
    <property type="match status" value="1"/>
</dbReference>
<name>A0ABQ2MEZ6_9ACTN</name>
<dbReference type="InterPro" id="IPR050546">
    <property type="entry name" value="Glycosyl_Hydrlase_16"/>
</dbReference>
<dbReference type="PANTHER" id="PTHR10963:SF60">
    <property type="entry name" value="GRAM-NEGATIVE BACTERIA-BINDING PROTEIN 1-RELATED"/>
    <property type="match status" value="1"/>
</dbReference>
<comment type="caution">
    <text evidence="3">The sequence shown here is derived from an EMBL/GenBank/DDBJ whole genome shotgun (WGS) entry which is preliminary data.</text>
</comment>
<feature type="signal peptide" evidence="1">
    <location>
        <begin position="1"/>
        <end position="27"/>
    </location>
</feature>
<dbReference type="InterPro" id="IPR000757">
    <property type="entry name" value="Beta-glucanase-like"/>
</dbReference>
<dbReference type="Gene3D" id="2.60.120.200">
    <property type="match status" value="1"/>
</dbReference>
<dbReference type="EMBL" id="BMMP01000009">
    <property type="protein sequence ID" value="GGO50487.1"/>
    <property type="molecule type" value="Genomic_DNA"/>
</dbReference>
<evidence type="ECO:0000313" key="3">
    <source>
        <dbReference type="EMBL" id="GGO50487.1"/>
    </source>
</evidence>
<feature type="domain" description="GH16" evidence="2">
    <location>
        <begin position="40"/>
        <end position="277"/>
    </location>
</feature>
<feature type="chain" id="PRO_5045203004" description="GH16 domain-containing protein" evidence="1">
    <location>
        <begin position="28"/>
        <end position="281"/>
    </location>
</feature>
<gene>
    <name evidence="3" type="ORF">GCM10012287_30320</name>
</gene>
<keyword evidence="4" id="KW-1185">Reference proteome</keyword>
<dbReference type="PANTHER" id="PTHR10963">
    <property type="entry name" value="GLYCOSYL HYDROLASE-RELATED"/>
    <property type="match status" value="1"/>
</dbReference>
<dbReference type="InterPro" id="IPR013320">
    <property type="entry name" value="ConA-like_dom_sf"/>
</dbReference>
<organism evidence="3 4">
    <name type="scientific">Streptomyces daqingensis</name>
    <dbReference type="NCBI Taxonomy" id="1472640"/>
    <lineage>
        <taxon>Bacteria</taxon>
        <taxon>Bacillati</taxon>
        <taxon>Actinomycetota</taxon>
        <taxon>Actinomycetes</taxon>
        <taxon>Kitasatosporales</taxon>
        <taxon>Streptomycetaceae</taxon>
        <taxon>Streptomyces</taxon>
    </lineage>
</organism>
<evidence type="ECO:0000259" key="2">
    <source>
        <dbReference type="PROSITE" id="PS51762"/>
    </source>
</evidence>
<reference evidence="4" key="1">
    <citation type="journal article" date="2019" name="Int. J. Syst. Evol. Microbiol.">
        <title>The Global Catalogue of Microorganisms (GCM) 10K type strain sequencing project: providing services to taxonomists for standard genome sequencing and annotation.</title>
        <authorList>
            <consortium name="The Broad Institute Genomics Platform"/>
            <consortium name="The Broad Institute Genome Sequencing Center for Infectious Disease"/>
            <person name="Wu L."/>
            <person name="Ma J."/>
        </authorList>
    </citation>
    <scope>NUCLEOTIDE SEQUENCE [LARGE SCALE GENOMIC DNA]</scope>
    <source>
        <strain evidence="4">CGMCC 4.7178</strain>
    </source>
</reference>
<keyword evidence="1" id="KW-0732">Signal</keyword>
<dbReference type="Proteomes" id="UP000631535">
    <property type="component" value="Unassembled WGS sequence"/>
</dbReference>
<evidence type="ECO:0000313" key="4">
    <source>
        <dbReference type="Proteomes" id="UP000631535"/>
    </source>
</evidence>
<sequence length="281" mass="31309">MYGRTRVRRLAVGLGAVALTVALGAAAQPAPQRPATAAERYGWGDPLPEWSDEFEYGSESDPAVPDRGRWRLAGGGPGECWPGHGGNGRRCEERTRVVGHVLRMTGREDGDSGWLASAYGQRYGRWEARVRSRATAADNGRQYHPLLILWPDSNEHPRDGEYDYLENGAPGEQCAEAFLHYPHSEEVPVQQEFAQKCGVDLSQWHNVAVEWTPDHLRGFVDGEEWFRFSGGAGEDRDCIQCAPSMHQTIQLDNFHGSGMQSAVYEVAWARVYDLPDNENAR</sequence>
<protein>
    <recommendedName>
        <fullName evidence="2">GH16 domain-containing protein</fullName>
    </recommendedName>
</protein>
<dbReference type="PROSITE" id="PS51762">
    <property type="entry name" value="GH16_2"/>
    <property type="match status" value="1"/>
</dbReference>